<gene>
    <name evidence="6" type="ORF">RF11_05342</name>
</gene>
<dbReference type="OrthoDB" id="6109at2759"/>
<dbReference type="Pfam" id="PF03178">
    <property type="entry name" value="CPSF_A"/>
    <property type="match status" value="1"/>
</dbReference>
<dbReference type="GO" id="GO:0005634">
    <property type="term" value="C:nucleus"/>
    <property type="evidence" value="ECO:0007669"/>
    <property type="project" value="UniProtKB-SubCell"/>
</dbReference>
<dbReference type="Pfam" id="PF23726">
    <property type="entry name" value="Beta-prop_RSE1_2nd"/>
    <property type="match status" value="1"/>
</dbReference>
<dbReference type="PANTHER" id="PTHR10644">
    <property type="entry name" value="DNA REPAIR/RNA PROCESSING CPSF FAMILY"/>
    <property type="match status" value="1"/>
</dbReference>
<dbReference type="InterPro" id="IPR015943">
    <property type="entry name" value="WD40/YVTN_repeat-like_dom_sf"/>
</dbReference>
<feature type="domain" description="RSE1/DDB1/CPSF1 C-terminal" evidence="3">
    <location>
        <begin position="813"/>
        <end position="1119"/>
    </location>
</feature>
<comment type="caution">
    <text evidence="6">The sequence shown here is derived from an EMBL/GenBank/DDBJ whole genome shotgun (WGS) entry which is preliminary data.</text>
</comment>
<dbReference type="Proteomes" id="UP000031668">
    <property type="component" value="Unassembled WGS sequence"/>
</dbReference>
<dbReference type="GO" id="GO:0003676">
    <property type="term" value="F:nucleic acid binding"/>
    <property type="evidence" value="ECO:0007669"/>
    <property type="project" value="InterPro"/>
</dbReference>
<dbReference type="InterPro" id="IPR050358">
    <property type="entry name" value="RSE1/DDB1/CFT1"/>
</dbReference>
<sequence length="1159" mass="131874">MYYYRELLPSTAVDFATVSDFIARDSQNFILVKSNLLEVCEIVIDDLNKERLVIFETYEFYSKILCIISLKPSEGSDILLLCFPSFKVSVVRFNIETRKLDILQIFDFEHQYILPHAIPTSLSENALFRTNMSQNTAALIENNQIILFYMRESGDSELSFVARHLEMAKTGQKMGRLIDLEFLHTYGNDTVGLLYEPLTTDMNLLSVRADTCSFSAYVIDEQMVNLIHVWSKHNLPFDSFKIIPVCENIGGVAIFGDHQVVYISQVSHPYSLGSSYTPPVSYIPHNQVAPKDMSFHDSVVAVVSNNQILVSAESGELYVLDFIHSNRKLERIHMCPLNYNHLTSCICTYKDLVFLGSRTQNSLLVCLNSNVTQNEWSFDVIDEFFNVGSPVSACLGKSSCKKYLDVCLLCESNKSSKIHVLKKNIPFTEINSLNIPTAQKVVLVSINEDFKRFSYLVISLQASSMILQNGEELTEIENSNFIDTESTLDAISLSTYEILQVTPTKMRLFNTVKILDELCFGYRALNVSRAKRNIYITDETSNLHSYKIENNQIIFVSTRANILTFTTLNILEDEYYLKPMLSIVTDGGIFEAVVSGVDETMGFGNFFHLPNTFIAKPGGSEQIFNSENLLGIREIYFANLGQTSIKPFLFVRCSNFIVAYKTEIKNGILTFRRVNKFINLSNDETLGTLFSYITMFKKSPAVFICSRIPRLVISTNDETLSVFTIDIGVPFRDLTIFDVGMIDHAYVCLDDECNVKFLQLTHCGSFHRGWVHKVYPIDFVPGLIDFHPKYNVYFISGHNGLGPTFTDSYIYSFNSSDSYKKIKTLENQEISYLKLLNLNYMDSRAVFLVVSTIFNKDDAIIGKLNIFDVVCESGFSLVHLTALEFDGGIMTFDCLDGKIAVSSMEKIYVVEYDKETRIFVNVCYLNSSYAALSLKSLKNFIAFGDLVTGINLLHYQKAFNQMSLLGRKRVNKYPICTDFIVNDTKIDVISSFADCSLITLGYNPEISKTKNGTELLMTSGSRLPSRVVNMLKILDKKKVFEHYITLMILVQNSGGVGVIVPIPEKLFRRHILMKSRLNNDLPDECALNFSRERGDFCDFYHKDTNTKQILDEILFNKFLSMELMTCYDVIKRYGITFSQMIEDIFLFDRLIAGNFYVAQ</sequence>
<evidence type="ECO:0000259" key="3">
    <source>
        <dbReference type="Pfam" id="PF03178"/>
    </source>
</evidence>
<comment type="subcellular location">
    <subcellularLocation>
        <location evidence="1">Nucleus</location>
    </subcellularLocation>
</comment>
<dbReference type="Gene3D" id="2.130.10.10">
    <property type="entry name" value="YVTN repeat-like/Quinoprotein amine dehydrogenase"/>
    <property type="match status" value="3"/>
</dbReference>
<reference evidence="6 7" key="1">
    <citation type="journal article" date="2014" name="Genome Biol. Evol.">
        <title>The genome of the myxosporean Thelohanellus kitauei shows adaptations to nutrient acquisition within its fish host.</title>
        <authorList>
            <person name="Yang Y."/>
            <person name="Xiong J."/>
            <person name="Zhou Z."/>
            <person name="Huo F."/>
            <person name="Miao W."/>
            <person name="Ran C."/>
            <person name="Liu Y."/>
            <person name="Zhang J."/>
            <person name="Feng J."/>
            <person name="Wang M."/>
            <person name="Wang M."/>
            <person name="Wang L."/>
            <person name="Yao B."/>
        </authorList>
    </citation>
    <scope>NUCLEOTIDE SEQUENCE [LARGE SCALE GENOMIC DNA]</scope>
    <source>
        <strain evidence="6">Wuqing</strain>
    </source>
</reference>
<organism evidence="6 7">
    <name type="scientific">Thelohanellus kitauei</name>
    <name type="common">Myxosporean</name>
    <dbReference type="NCBI Taxonomy" id="669202"/>
    <lineage>
        <taxon>Eukaryota</taxon>
        <taxon>Metazoa</taxon>
        <taxon>Cnidaria</taxon>
        <taxon>Myxozoa</taxon>
        <taxon>Myxosporea</taxon>
        <taxon>Bivalvulida</taxon>
        <taxon>Platysporina</taxon>
        <taxon>Myxobolidae</taxon>
        <taxon>Thelohanellus</taxon>
    </lineage>
</organism>
<evidence type="ECO:0000259" key="5">
    <source>
        <dbReference type="Pfam" id="PF23726"/>
    </source>
</evidence>
<dbReference type="EMBL" id="JWZT01000794">
    <property type="protein sequence ID" value="KII73517.1"/>
    <property type="molecule type" value="Genomic_DNA"/>
</dbReference>
<dbReference type="Pfam" id="PF10433">
    <property type="entry name" value="Beta-prop_RSE1_1st"/>
    <property type="match status" value="1"/>
</dbReference>
<evidence type="ECO:0000256" key="2">
    <source>
        <dbReference type="ARBA" id="ARBA00023242"/>
    </source>
</evidence>
<evidence type="ECO:0000313" key="6">
    <source>
        <dbReference type="EMBL" id="KII73517.1"/>
    </source>
</evidence>
<protein>
    <submittedName>
        <fullName evidence="6">Cleavage and polyadenylation specificity factor subunit 1</fullName>
    </submittedName>
</protein>
<evidence type="ECO:0000313" key="7">
    <source>
        <dbReference type="Proteomes" id="UP000031668"/>
    </source>
</evidence>
<evidence type="ECO:0000259" key="4">
    <source>
        <dbReference type="Pfam" id="PF10433"/>
    </source>
</evidence>
<keyword evidence="7" id="KW-1185">Reference proteome</keyword>
<name>A0A0C2NHL4_THEKT</name>
<accession>A0A0C2NHL4</accession>
<evidence type="ECO:0000256" key="1">
    <source>
        <dbReference type="ARBA" id="ARBA00004123"/>
    </source>
</evidence>
<dbReference type="InterPro" id="IPR004871">
    <property type="entry name" value="RSE1/DDB1/CPSF1_C"/>
</dbReference>
<dbReference type="AlphaFoldDB" id="A0A0C2NHL4"/>
<proteinExistence type="predicted"/>
<dbReference type="InterPro" id="IPR058543">
    <property type="entry name" value="Beta-prop_RSE1/DDB1/CPSF1_2nd"/>
</dbReference>
<dbReference type="InterPro" id="IPR018846">
    <property type="entry name" value="Beta-prop_RSE1/DDB1/CPSF1_1st"/>
</dbReference>
<feature type="domain" description="RSE1/DDB1/CPSF1 first beta-propeller" evidence="4">
    <location>
        <begin position="13"/>
        <end position="383"/>
    </location>
</feature>
<feature type="domain" description="RSE1/DDB1/CPSF1 second beta-propeller" evidence="5">
    <location>
        <begin position="428"/>
        <end position="760"/>
    </location>
</feature>
<keyword evidence="2" id="KW-0539">Nucleus</keyword>